<comment type="cofactor">
    <cofactor evidence="2">
        <name>Mn(2+)</name>
        <dbReference type="ChEBI" id="CHEBI:29035"/>
    </cofactor>
    <text evidence="2">The Mn(2+) ion enhances activity.</text>
</comment>
<dbReference type="NCBIfam" id="TIGR01891">
    <property type="entry name" value="amidohydrolases"/>
    <property type="match status" value="1"/>
</dbReference>
<dbReference type="SUPFAM" id="SSF53187">
    <property type="entry name" value="Zn-dependent exopeptidases"/>
    <property type="match status" value="1"/>
</dbReference>
<dbReference type="RefSeq" id="WP_016474220.1">
    <property type="nucleotide sequence ID" value="NZ_KE150480.1"/>
</dbReference>
<evidence type="ECO:0000256" key="1">
    <source>
        <dbReference type="ARBA" id="ARBA00022801"/>
    </source>
</evidence>
<dbReference type="InterPro" id="IPR052030">
    <property type="entry name" value="Peptidase_M20/M20A_hydrolases"/>
</dbReference>
<dbReference type="InterPro" id="IPR017439">
    <property type="entry name" value="Amidohydrolase"/>
</dbReference>
<dbReference type="STRING" id="1203554.HMPREF1476_00897"/>
<evidence type="ECO:0000259" key="3">
    <source>
        <dbReference type="Pfam" id="PF07687"/>
    </source>
</evidence>
<dbReference type="Proteomes" id="UP000014400">
    <property type="component" value="Unassembled WGS sequence"/>
</dbReference>
<dbReference type="PIRSF" id="PIRSF005962">
    <property type="entry name" value="Pept_M20D_amidohydro"/>
    <property type="match status" value="1"/>
</dbReference>
<keyword evidence="2" id="KW-0479">Metal-binding</keyword>
<feature type="binding site" evidence="2">
    <location>
        <position position="180"/>
    </location>
    <ligand>
        <name>Mn(2+)</name>
        <dbReference type="ChEBI" id="CHEBI:29035"/>
        <label>2</label>
    </ligand>
</feature>
<gene>
    <name evidence="4" type="ORF">HMPREF1476_00897</name>
</gene>
<dbReference type="eggNOG" id="COG1473">
    <property type="taxonomic scope" value="Bacteria"/>
</dbReference>
<keyword evidence="1 4" id="KW-0378">Hydrolase</keyword>
<dbReference type="AlphaFoldDB" id="S3C1I0"/>
<feature type="binding site" evidence="2">
    <location>
        <position position="146"/>
    </location>
    <ligand>
        <name>Mn(2+)</name>
        <dbReference type="ChEBI" id="CHEBI:29035"/>
        <label>2</label>
    </ligand>
</feature>
<feature type="binding site" evidence="2">
    <location>
        <position position="204"/>
    </location>
    <ligand>
        <name>Mn(2+)</name>
        <dbReference type="ChEBI" id="CHEBI:29035"/>
        <label>2</label>
    </ligand>
</feature>
<protein>
    <submittedName>
        <fullName evidence="4">Amidohydrolase</fullName>
    </submittedName>
</protein>
<dbReference type="Gene3D" id="3.40.630.10">
    <property type="entry name" value="Zn peptidases"/>
    <property type="match status" value="2"/>
</dbReference>
<keyword evidence="5" id="KW-1185">Reference proteome</keyword>
<feature type="domain" description="Peptidase M20 dimerisation" evidence="3">
    <location>
        <begin position="227"/>
        <end position="321"/>
    </location>
</feature>
<dbReference type="GeneID" id="64061281"/>
<reference evidence="4 5" key="1">
    <citation type="submission" date="2013-04" db="EMBL/GenBank/DDBJ databases">
        <title>The Genome Sequence of Sutterella wadsworthensis HGA0223.</title>
        <authorList>
            <consortium name="The Broad Institute Genomics Platform"/>
            <person name="Earl A."/>
            <person name="Ward D."/>
            <person name="Feldgarden M."/>
            <person name="Gevers D."/>
            <person name="Schmidt T.M."/>
            <person name="Dover J."/>
            <person name="Dai D."/>
            <person name="Walker B."/>
            <person name="Young S."/>
            <person name="Zeng Q."/>
            <person name="Gargeya S."/>
            <person name="Fitzgerald M."/>
            <person name="Haas B."/>
            <person name="Abouelleil A."/>
            <person name="Allen A.W."/>
            <person name="Alvarado L."/>
            <person name="Arachchi H.M."/>
            <person name="Berlin A.M."/>
            <person name="Chapman S.B."/>
            <person name="Gainer-Dewar J."/>
            <person name="Goldberg J."/>
            <person name="Griggs A."/>
            <person name="Gujja S."/>
            <person name="Hansen M."/>
            <person name="Howarth C."/>
            <person name="Imamovic A."/>
            <person name="Ireland A."/>
            <person name="Larimer J."/>
            <person name="McCowan C."/>
            <person name="Murphy C."/>
            <person name="Pearson M."/>
            <person name="Poon T.W."/>
            <person name="Priest M."/>
            <person name="Roberts A."/>
            <person name="Saif S."/>
            <person name="Shea T."/>
            <person name="Sisk P."/>
            <person name="Sykes S."/>
            <person name="Wortman J."/>
            <person name="Nusbaum C."/>
            <person name="Birren B."/>
        </authorList>
    </citation>
    <scope>NUCLEOTIDE SEQUENCE [LARGE SCALE GENOMIC DNA]</scope>
    <source>
        <strain evidence="4 5">HGA0223</strain>
    </source>
</reference>
<dbReference type="HOGENOM" id="CLU_023257_2_1_4"/>
<sequence>MTAYTEKQYVEEMIATRRKIHQTPEEGWTEFQTTWLVAERLRALGLKVLLGTQVINPKAVMGRDPKLVEAAIKRALAAGVPQSFIDETGGYTGAVAVLETGRPGPVTAFRSDMDCVLVTESDSPDHLPTACGFSSKRPGFMHACGHDGHTSVALEVCRWLVDHKDQLKGTIKVLFQPAEEGVRGAGAMAASGVVDDVDTLIGAHVGTFAKLGTIGLCESGFLASTKIDVHFHGRPSHAGADPEKGRSALMAACAAAMMMQGIPRSGEGTTRIAVGRLNAGEGRNVTPVHADMQLEVRGETGEINQYMVKNVENIVEGVKRAYEVEAEIVKAGEATTLPSCPEVLDLIESVAKTVPGVESIERFNKPSGSEDCTLLIERVVQHGGRGAYFLFGCNHHGHHRADFEIQDETSLPMAFNMFKGLALRLNGI</sequence>
<evidence type="ECO:0000313" key="4">
    <source>
        <dbReference type="EMBL" id="EPE00168.1"/>
    </source>
</evidence>
<dbReference type="Pfam" id="PF01546">
    <property type="entry name" value="Peptidase_M20"/>
    <property type="match status" value="1"/>
</dbReference>
<name>S3C1I0_9BURK</name>
<proteinExistence type="predicted"/>
<organism evidence="4 5">
    <name type="scientific">Sutterella wadsworthensis HGA0223</name>
    <dbReference type="NCBI Taxonomy" id="1203554"/>
    <lineage>
        <taxon>Bacteria</taxon>
        <taxon>Pseudomonadati</taxon>
        <taxon>Pseudomonadota</taxon>
        <taxon>Betaproteobacteria</taxon>
        <taxon>Burkholderiales</taxon>
        <taxon>Sutterellaceae</taxon>
        <taxon>Sutterella</taxon>
    </lineage>
</organism>
<dbReference type="GO" id="GO:0071713">
    <property type="term" value="F:para-aminobenzoyl-glutamate hydrolase activity"/>
    <property type="evidence" value="ECO:0007669"/>
    <property type="project" value="TreeGrafter"/>
</dbReference>
<feature type="binding site" evidence="2">
    <location>
        <position position="144"/>
    </location>
    <ligand>
        <name>Mn(2+)</name>
        <dbReference type="ChEBI" id="CHEBI:29035"/>
        <label>2</label>
    </ligand>
</feature>
<dbReference type="GO" id="GO:0046872">
    <property type="term" value="F:metal ion binding"/>
    <property type="evidence" value="ECO:0007669"/>
    <property type="project" value="UniProtKB-KW"/>
</dbReference>
<dbReference type="GO" id="GO:0046657">
    <property type="term" value="P:folic acid catabolic process"/>
    <property type="evidence" value="ECO:0007669"/>
    <property type="project" value="TreeGrafter"/>
</dbReference>
<comment type="caution">
    <text evidence="4">The sequence shown here is derived from an EMBL/GenBank/DDBJ whole genome shotgun (WGS) entry which is preliminary data.</text>
</comment>
<dbReference type="GO" id="GO:0005737">
    <property type="term" value="C:cytoplasm"/>
    <property type="evidence" value="ECO:0007669"/>
    <property type="project" value="TreeGrafter"/>
</dbReference>
<dbReference type="InterPro" id="IPR011650">
    <property type="entry name" value="Peptidase_M20_dimer"/>
</dbReference>
<keyword evidence="2" id="KW-0464">Manganese</keyword>
<dbReference type="PANTHER" id="PTHR30575:SF3">
    <property type="entry name" value="PEPTIDASE M20 DIMERISATION DOMAIN-CONTAINING PROTEIN"/>
    <property type="match status" value="1"/>
</dbReference>
<dbReference type="GO" id="GO:0016805">
    <property type="term" value="F:dipeptidase activity"/>
    <property type="evidence" value="ECO:0007669"/>
    <property type="project" value="TreeGrafter"/>
</dbReference>
<evidence type="ECO:0000256" key="2">
    <source>
        <dbReference type="PIRSR" id="PIRSR005962-1"/>
    </source>
</evidence>
<dbReference type="PATRIC" id="fig|1203554.3.peg.916"/>
<dbReference type="PANTHER" id="PTHR30575">
    <property type="entry name" value="PEPTIDASE M20"/>
    <property type="match status" value="1"/>
</dbReference>
<accession>S3C1I0</accession>
<dbReference type="InterPro" id="IPR036264">
    <property type="entry name" value="Bact_exopeptidase_dim_dom"/>
</dbReference>
<evidence type="ECO:0000313" key="5">
    <source>
        <dbReference type="Proteomes" id="UP000014400"/>
    </source>
</evidence>
<feature type="binding site" evidence="2">
    <location>
        <position position="399"/>
    </location>
    <ligand>
        <name>Mn(2+)</name>
        <dbReference type="ChEBI" id="CHEBI:29035"/>
        <label>2</label>
    </ligand>
</feature>
<dbReference type="InterPro" id="IPR002933">
    <property type="entry name" value="Peptidase_M20"/>
</dbReference>
<dbReference type="Pfam" id="PF07687">
    <property type="entry name" value="M20_dimer"/>
    <property type="match status" value="1"/>
</dbReference>
<dbReference type="EMBL" id="ATCF01000012">
    <property type="protein sequence ID" value="EPE00168.1"/>
    <property type="molecule type" value="Genomic_DNA"/>
</dbReference>
<dbReference type="SUPFAM" id="SSF55031">
    <property type="entry name" value="Bacterial exopeptidase dimerisation domain"/>
    <property type="match status" value="1"/>
</dbReference>